<comment type="caution">
    <text evidence="2">The sequence shown here is derived from an EMBL/GenBank/DDBJ whole genome shotgun (WGS) entry which is preliminary data.</text>
</comment>
<feature type="domain" description="PPM-type phosphatase" evidence="1">
    <location>
        <begin position="5"/>
        <end position="269"/>
    </location>
</feature>
<proteinExistence type="predicted"/>
<dbReference type="InterPro" id="IPR001932">
    <property type="entry name" value="PPM-type_phosphatase-like_dom"/>
</dbReference>
<keyword evidence="3" id="KW-1185">Reference proteome</keyword>
<dbReference type="Gene3D" id="3.60.40.10">
    <property type="entry name" value="PPM-type phosphatase domain"/>
    <property type="match status" value="1"/>
</dbReference>
<sequence length="270" mass="30023">MEVPDATFSSLRWSGRTDVGRFRKNNEDAFLALTFDAQEVRYLGKEGEGSMAGADYLFAVSDGMGGAKAGEVASRIAVEKITRLLPASFQLGASRIDSGFTDVLGEVFARTHESLLELSHHYEECRGMGATLSLCWFMPGWMAFGHVGDSRIYYLPKDGEMVQVTHDHSYVGRLLRRGTLNERQARTHPQRSMLDQVLGGKTRELEPQIGRVGWAAGDRFLICSDGLCDGLWDRRIDEMARGEFDISRLIDYSVSESGRDNTTAILIEAL</sequence>
<gene>
    <name evidence="2" type="primary">prpC</name>
    <name evidence="2" type="ORF">Hsar01_00708</name>
</gene>
<dbReference type="CDD" id="cd00143">
    <property type="entry name" value="PP2Cc"/>
    <property type="match status" value="1"/>
</dbReference>
<dbReference type="PROSITE" id="PS51746">
    <property type="entry name" value="PPM_2"/>
    <property type="match status" value="1"/>
</dbReference>
<protein>
    <submittedName>
        <fullName evidence="2">Protein phosphatase PrpC</fullName>
    </submittedName>
</protein>
<evidence type="ECO:0000259" key="1">
    <source>
        <dbReference type="PROSITE" id="PS51746"/>
    </source>
</evidence>
<dbReference type="Pfam" id="PF13672">
    <property type="entry name" value="PP2C_2"/>
    <property type="match status" value="1"/>
</dbReference>
<accession>A0ABP9UN94</accession>
<dbReference type="SMART" id="SM00331">
    <property type="entry name" value="PP2C_SIG"/>
    <property type="match status" value="1"/>
</dbReference>
<dbReference type="RefSeq" id="WP_353565650.1">
    <property type="nucleotide sequence ID" value="NZ_BAABRI010000003.1"/>
</dbReference>
<name>A0ABP9UN94_9BACT</name>
<reference evidence="2 3" key="1">
    <citation type="submission" date="2024-02" db="EMBL/GenBank/DDBJ databases">
        <title>Haloferula sargassicola NBRC 104335.</title>
        <authorList>
            <person name="Ichikawa N."/>
            <person name="Katano-Makiyama Y."/>
            <person name="Hidaka K."/>
        </authorList>
    </citation>
    <scope>NUCLEOTIDE SEQUENCE [LARGE SCALE GENOMIC DNA]</scope>
    <source>
        <strain evidence="2 3">NBRC 104335</strain>
    </source>
</reference>
<dbReference type="InterPro" id="IPR036457">
    <property type="entry name" value="PPM-type-like_dom_sf"/>
</dbReference>
<evidence type="ECO:0000313" key="3">
    <source>
        <dbReference type="Proteomes" id="UP001476282"/>
    </source>
</evidence>
<dbReference type="EMBL" id="BAABRI010000003">
    <property type="protein sequence ID" value="GAA5481499.1"/>
    <property type="molecule type" value="Genomic_DNA"/>
</dbReference>
<dbReference type="SUPFAM" id="SSF81606">
    <property type="entry name" value="PP2C-like"/>
    <property type="match status" value="1"/>
</dbReference>
<organism evidence="2 3">
    <name type="scientific">Haloferula sargassicola</name>
    <dbReference type="NCBI Taxonomy" id="490096"/>
    <lineage>
        <taxon>Bacteria</taxon>
        <taxon>Pseudomonadati</taxon>
        <taxon>Verrucomicrobiota</taxon>
        <taxon>Verrucomicrobiia</taxon>
        <taxon>Verrucomicrobiales</taxon>
        <taxon>Verrucomicrobiaceae</taxon>
        <taxon>Haloferula</taxon>
    </lineage>
</organism>
<dbReference type="SMART" id="SM00332">
    <property type="entry name" value="PP2Cc"/>
    <property type="match status" value="1"/>
</dbReference>
<evidence type="ECO:0000313" key="2">
    <source>
        <dbReference type="EMBL" id="GAA5481499.1"/>
    </source>
</evidence>
<dbReference type="Proteomes" id="UP001476282">
    <property type="component" value="Unassembled WGS sequence"/>
</dbReference>